<organism evidence="2 3">
    <name type="scientific">Sphingomonas yabuuchiae</name>
    <dbReference type="NCBI Taxonomy" id="172044"/>
    <lineage>
        <taxon>Bacteria</taxon>
        <taxon>Pseudomonadati</taxon>
        <taxon>Pseudomonadota</taxon>
        <taxon>Alphaproteobacteria</taxon>
        <taxon>Sphingomonadales</taxon>
        <taxon>Sphingomonadaceae</taxon>
        <taxon>Sphingomonas</taxon>
    </lineage>
</organism>
<accession>A0A147ISC4</accession>
<evidence type="ECO:0000256" key="1">
    <source>
        <dbReference type="SAM" id="MobiDB-lite"/>
    </source>
</evidence>
<dbReference type="Proteomes" id="UP000073923">
    <property type="component" value="Unassembled WGS sequence"/>
</dbReference>
<dbReference type="AlphaFoldDB" id="A0A147ISC4"/>
<dbReference type="EMBL" id="LDTF01000047">
    <property type="protein sequence ID" value="KTT98258.1"/>
    <property type="molecule type" value="Genomic_DNA"/>
</dbReference>
<reference evidence="2 3" key="1">
    <citation type="journal article" date="2016" name="Front. Microbiol.">
        <title>Genomic Resource of Rice Seed Associated Bacteria.</title>
        <authorList>
            <person name="Midha S."/>
            <person name="Bansal K."/>
            <person name="Sharma S."/>
            <person name="Kumar N."/>
            <person name="Patil P.P."/>
            <person name="Chaudhry V."/>
            <person name="Patil P.B."/>
        </authorList>
    </citation>
    <scope>NUCLEOTIDE SEQUENCE [LARGE SCALE GENOMIC DNA]</scope>
    <source>
        <strain evidence="2 3">NS355</strain>
    </source>
</reference>
<gene>
    <name evidence="2" type="ORF">NS355_09480</name>
</gene>
<sequence length="185" mass="21311">MKSIDRVKAEEQYFALDMICNIVVTYEQATRGRRGRETGLMTRAGMDVFEALSFQRGAFARPVALRREDLMKRCQLNGRRIDQAVRRLIAEGFITISGLPDQRMVQLYIPARAFKTFQHIVNGPEGGSARTPLERDELDIALAWLDDPSFENYAEWEPILSKDRWLGRSDRPDSEDQLQNYEPNA</sequence>
<dbReference type="RefSeq" id="WP_058745476.1">
    <property type="nucleotide sequence ID" value="NZ_LDTF01000047.1"/>
</dbReference>
<proteinExistence type="predicted"/>
<feature type="region of interest" description="Disordered" evidence="1">
    <location>
        <begin position="166"/>
        <end position="185"/>
    </location>
</feature>
<comment type="caution">
    <text evidence="2">The sequence shown here is derived from an EMBL/GenBank/DDBJ whole genome shotgun (WGS) entry which is preliminary data.</text>
</comment>
<protein>
    <submittedName>
        <fullName evidence="2">Uncharacterized protein</fullName>
    </submittedName>
</protein>
<evidence type="ECO:0000313" key="2">
    <source>
        <dbReference type="EMBL" id="KTT98258.1"/>
    </source>
</evidence>
<name>A0A147ISC4_9SPHN</name>
<dbReference type="PATRIC" id="fig|172044.3.peg.1833"/>
<evidence type="ECO:0000313" key="3">
    <source>
        <dbReference type="Proteomes" id="UP000073923"/>
    </source>
</evidence>